<sequence length="211" mass="22955">MIFPSANPIKTVTLALTGASGMPYARRLLSCLLQANIRVWLLYSQAAQIVAQQEINWHLPTSAKQCTAALCAEYAVDPSMLTVFGRDEWFAPPASGSNPADAMIICPASMGCVAAIAAGTSDHLLERAADVSIKENRPLIIVPRETPLSAIHLENMLKLARLGVCILPPVSAFYQHPKSIEDMVDFVVARILDQLRIPHQLIARWGAENNS</sequence>
<comment type="catalytic activity">
    <reaction evidence="5">
        <text>dimethylallyl phosphate + FMNH2 = prenylated FMNH2 + phosphate</text>
        <dbReference type="Rhea" id="RHEA:37743"/>
        <dbReference type="ChEBI" id="CHEBI:43474"/>
        <dbReference type="ChEBI" id="CHEBI:57618"/>
        <dbReference type="ChEBI" id="CHEBI:87467"/>
        <dbReference type="ChEBI" id="CHEBI:88052"/>
        <dbReference type="EC" id="2.5.1.129"/>
    </reaction>
</comment>
<dbReference type="InterPro" id="IPR004507">
    <property type="entry name" value="UbiX-like"/>
</dbReference>
<dbReference type="InterPro" id="IPR036551">
    <property type="entry name" value="Flavin_trans-like"/>
</dbReference>
<feature type="binding site" evidence="5">
    <location>
        <position position="144"/>
    </location>
    <ligand>
        <name>FMN</name>
        <dbReference type="ChEBI" id="CHEBI:58210"/>
    </ligand>
</feature>
<keyword evidence="1 5" id="KW-0637">Prenyltransferase</keyword>
<dbReference type="PANTHER" id="PTHR43374:SF1">
    <property type="entry name" value="FLAVIN PRENYLTRANSFERASE PAD1, MITOCHONDRIAL"/>
    <property type="match status" value="1"/>
</dbReference>
<dbReference type="NCBIfam" id="TIGR00421">
    <property type="entry name" value="ubiX_pad"/>
    <property type="match status" value="1"/>
</dbReference>
<gene>
    <name evidence="5" type="primary">ubiX</name>
    <name evidence="7" type="ORF">BGI32_09730</name>
</gene>
<evidence type="ECO:0000256" key="3">
    <source>
        <dbReference type="ARBA" id="ARBA00022643"/>
    </source>
</evidence>
<dbReference type="GO" id="GO:0016831">
    <property type="term" value="F:carboxy-lyase activity"/>
    <property type="evidence" value="ECO:0007669"/>
    <property type="project" value="TreeGrafter"/>
</dbReference>
<dbReference type="InterPro" id="IPR003382">
    <property type="entry name" value="Flavoprotein"/>
</dbReference>
<evidence type="ECO:0000259" key="6">
    <source>
        <dbReference type="Pfam" id="PF02441"/>
    </source>
</evidence>
<evidence type="ECO:0000256" key="4">
    <source>
        <dbReference type="ARBA" id="ARBA00022679"/>
    </source>
</evidence>
<feature type="binding site" evidence="5">
    <location>
        <position position="174"/>
    </location>
    <ligand>
        <name>dimethylallyl phosphate</name>
        <dbReference type="ChEBI" id="CHEBI:88052"/>
    </ligand>
</feature>
<dbReference type="Gene3D" id="3.40.50.1950">
    <property type="entry name" value="Flavin prenyltransferase-like"/>
    <property type="match status" value="1"/>
</dbReference>
<evidence type="ECO:0000256" key="1">
    <source>
        <dbReference type="ARBA" id="ARBA00022602"/>
    </source>
</evidence>
<evidence type="ECO:0000256" key="5">
    <source>
        <dbReference type="HAMAP-Rule" id="MF_01984"/>
    </source>
</evidence>
<dbReference type="RefSeq" id="WP_100090008.1">
    <property type="nucleotide sequence ID" value="NZ_MDVB01000118.1"/>
</dbReference>
<dbReference type="SUPFAM" id="SSF52507">
    <property type="entry name" value="Homo-oligomeric flavin-containing Cys decarboxylases, HFCD"/>
    <property type="match status" value="1"/>
</dbReference>
<name>A0A2N9WR81_9NEIS</name>
<dbReference type="PANTHER" id="PTHR43374">
    <property type="entry name" value="FLAVIN PRENYLTRANSFERASE"/>
    <property type="match status" value="1"/>
</dbReference>
<organism evidence="7 8">
    <name type="scientific">Snodgrassella alvi</name>
    <dbReference type="NCBI Taxonomy" id="1196083"/>
    <lineage>
        <taxon>Bacteria</taxon>
        <taxon>Pseudomonadati</taxon>
        <taxon>Pseudomonadota</taxon>
        <taxon>Betaproteobacteria</taxon>
        <taxon>Neisseriales</taxon>
        <taxon>Neisseriaceae</taxon>
        <taxon>Snodgrassella</taxon>
    </lineage>
</organism>
<evidence type="ECO:0000313" key="8">
    <source>
        <dbReference type="Proteomes" id="UP000231293"/>
    </source>
</evidence>
<dbReference type="Pfam" id="PF02441">
    <property type="entry name" value="Flavoprotein"/>
    <property type="match status" value="1"/>
</dbReference>
<keyword evidence="2 5" id="KW-0285">Flavoprotein</keyword>
<comment type="caution">
    <text evidence="5">Lacks conserved residue(s) required for the propagation of feature annotation.</text>
</comment>
<proteinExistence type="inferred from homology"/>
<accession>A0A2N9WR81</accession>
<evidence type="ECO:0000313" key="7">
    <source>
        <dbReference type="EMBL" id="PIT12370.1"/>
    </source>
</evidence>
<evidence type="ECO:0000256" key="2">
    <source>
        <dbReference type="ARBA" id="ARBA00022630"/>
    </source>
</evidence>
<dbReference type="AlphaFoldDB" id="A0A2N9WR81"/>
<dbReference type="HAMAP" id="MF_01984">
    <property type="entry name" value="ubiX_pad"/>
    <property type="match status" value="1"/>
</dbReference>
<feature type="binding site" evidence="5">
    <location>
        <position position="190"/>
    </location>
    <ligand>
        <name>dimethylallyl phosphate</name>
        <dbReference type="ChEBI" id="CHEBI:88052"/>
    </ligand>
</feature>
<dbReference type="EMBL" id="MDVB01000118">
    <property type="protein sequence ID" value="PIT12370.1"/>
    <property type="molecule type" value="Genomic_DNA"/>
</dbReference>
<dbReference type="GO" id="GO:0106141">
    <property type="term" value="F:flavin prenyltransferase activity"/>
    <property type="evidence" value="ECO:0007669"/>
    <property type="project" value="UniProtKB-EC"/>
</dbReference>
<reference evidence="7 8" key="1">
    <citation type="journal article" date="2017" name="MBio">
        <title>Type VI secretion-mediated competition in the bee gut microbiome.</title>
        <authorList>
            <person name="Steele M.I."/>
            <person name="Kwong W.K."/>
            <person name="Powell J.E."/>
            <person name="Whiteley M."/>
            <person name="Moran N.A."/>
        </authorList>
    </citation>
    <scope>NUCLEOTIDE SEQUENCE [LARGE SCALE GENOMIC DNA]</scope>
    <source>
        <strain evidence="7 8">App2-2</strain>
    </source>
</reference>
<dbReference type="Proteomes" id="UP000231293">
    <property type="component" value="Unassembled WGS sequence"/>
</dbReference>
<comment type="caution">
    <text evidence="7">The sequence shown here is derived from an EMBL/GenBank/DDBJ whole genome shotgun (WGS) entry which is preliminary data.</text>
</comment>
<feature type="binding site" evidence="5">
    <location>
        <position position="44"/>
    </location>
    <ligand>
        <name>FMN</name>
        <dbReference type="ChEBI" id="CHEBI:58210"/>
    </ligand>
</feature>
<comment type="function">
    <text evidence="5">Flavin prenyltransferase that catalyzes the synthesis of the prenylated FMN cofactor (prenyl-FMN) for 4-hydroxy-3-polyprenylbenzoic acid decarboxylase UbiD. The prenyltransferase is metal-independent and links a dimethylallyl moiety from dimethylallyl monophosphate (DMAP) to the flavin N5 and C6 atoms of FMN.</text>
</comment>
<comment type="similarity">
    <text evidence="5">Belongs to the UbiX/PAD1 family.</text>
</comment>
<keyword evidence="3 5" id="KW-0288">FMN</keyword>
<protein>
    <recommendedName>
        <fullName evidence="5">Flavin prenyltransferase UbiX</fullName>
        <ecNumber evidence="5">2.5.1.129</ecNumber>
    </recommendedName>
</protein>
<keyword evidence="4 5" id="KW-0808">Transferase</keyword>
<feature type="binding site" evidence="5">
    <location>
        <begin position="18"/>
        <end position="20"/>
    </location>
    <ligand>
        <name>FMN</name>
        <dbReference type="ChEBI" id="CHEBI:58210"/>
    </ligand>
</feature>
<dbReference type="EC" id="2.5.1.129" evidence="5"/>
<feature type="domain" description="Flavoprotein" evidence="6">
    <location>
        <begin position="10"/>
        <end position="195"/>
    </location>
</feature>